<dbReference type="GO" id="GO:0004497">
    <property type="term" value="F:monooxygenase activity"/>
    <property type="evidence" value="ECO:0007669"/>
    <property type="project" value="UniProtKB-KW"/>
</dbReference>
<dbReference type="AlphaFoldDB" id="A0AA38XJ37"/>
<dbReference type="InterPro" id="IPR050493">
    <property type="entry name" value="FAD-dep_Monooxygenase_BioMet"/>
</dbReference>
<keyword evidence="4" id="KW-0560">Oxidoreductase</keyword>
<comment type="caution">
    <text evidence="7">The sequence shown here is derived from an EMBL/GenBank/DDBJ whole genome shotgun (WGS) entry which is preliminary data.</text>
</comment>
<dbReference type="EMBL" id="JAPDRK010000003">
    <property type="protein sequence ID" value="KAJ9614354.1"/>
    <property type="molecule type" value="Genomic_DNA"/>
</dbReference>
<evidence type="ECO:0000256" key="4">
    <source>
        <dbReference type="ARBA" id="ARBA00023002"/>
    </source>
</evidence>
<dbReference type="InterPro" id="IPR036188">
    <property type="entry name" value="FAD/NAD-bd_sf"/>
</dbReference>
<evidence type="ECO:0000259" key="6">
    <source>
        <dbReference type="Pfam" id="PF01494"/>
    </source>
</evidence>
<dbReference type="SUPFAM" id="SSF51905">
    <property type="entry name" value="FAD/NAD(P)-binding domain"/>
    <property type="match status" value="1"/>
</dbReference>
<protein>
    <recommendedName>
        <fullName evidence="6">FAD-binding domain-containing protein</fullName>
    </recommendedName>
</protein>
<dbReference type="Proteomes" id="UP001172673">
    <property type="component" value="Unassembled WGS sequence"/>
</dbReference>
<comment type="similarity">
    <text evidence="1">Belongs to the paxM FAD-dependent monooxygenase family.</text>
</comment>
<reference evidence="7" key="1">
    <citation type="submission" date="2022-10" db="EMBL/GenBank/DDBJ databases">
        <title>Culturing micro-colonial fungi from biological soil crusts in the Mojave desert and describing Neophaeococcomyces mojavensis, and introducing the new genera and species Taxawa tesnikishii.</title>
        <authorList>
            <person name="Kurbessoian T."/>
            <person name="Stajich J.E."/>
        </authorList>
    </citation>
    <scope>NUCLEOTIDE SEQUENCE</scope>
    <source>
        <strain evidence="7">TK_41</strain>
    </source>
</reference>
<evidence type="ECO:0000256" key="5">
    <source>
        <dbReference type="ARBA" id="ARBA00023033"/>
    </source>
</evidence>
<evidence type="ECO:0000256" key="2">
    <source>
        <dbReference type="ARBA" id="ARBA00022630"/>
    </source>
</evidence>
<keyword evidence="8" id="KW-1185">Reference proteome</keyword>
<dbReference type="PANTHER" id="PTHR13789:SF236">
    <property type="entry name" value="MONOOXYGENASE, PUTATIVE (AFU_ORTHOLOGUE AFUA_6G12060)-RELATED"/>
    <property type="match status" value="1"/>
</dbReference>
<dbReference type="GO" id="GO:0071949">
    <property type="term" value="F:FAD binding"/>
    <property type="evidence" value="ECO:0007669"/>
    <property type="project" value="InterPro"/>
</dbReference>
<dbReference type="InterPro" id="IPR002938">
    <property type="entry name" value="FAD-bd"/>
</dbReference>
<gene>
    <name evidence="7" type="ORF">H2200_002490</name>
</gene>
<feature type="domain" description="FAD-binding" evidence="6">
    <location>
        <begin position="9"/>
        <end position="341"/>
    </location>
</feature>
<keyword evidence="5" id="KW-0503">Monooxygenase</keyword>
<proteinExistence type="inferred from homology"/>
<evidence type="ECO:0000256" key="1">
    <source>
        <dbReference type="ARBA" id="ARBA00007992"/>
    </source>
</evidence>
<dbReference type="Gene3D" id="3.50.50.60">
    <property type="entry name" value="FAD/NAD(P)-binding domain"/>
    <property type="match status" value="1"/>
</dbReference>
<accession>A0AA38XJ37</accession>
<dbReference type="Pfam" id="PF01494">
    <property type="entry name" value="FAD_binding_3"/>
    <property type="match status" value="1"/>
</dbReference>
<evidence type="ECO:0000313" key="8">
    <source>
        <dbReference type="Proteomes" id="UP001172673"/>
    </source>
</evidence>
<keyword evidence="3" id="KW-0274">FAD</keyword>
<organism evidence="7 8">
    <name type="scientific">Cladophialophora chaetospira</name>
    <dbReference type="NCBI Taxonomy" id="386627"/>
    <lineage>
        <taxon>Eukaryota</taxon>
        <taxon>Fungi</taxon>
        <taxon>Dikarya</taxon>
        <taxon>Ascomycota</taxon>
        <taxon>Pezizomycotina</taxon>
        <taxon>Eurotiomycetes</taxon>
        <taxon>Chaetothyriomycetidae</taxon>
        <taxon>Chaetothyriales</taxon>
        <taxon>Herpotrichiellaceae</taxon>
        <taxon>Cladophialophora</taxon>
    </lineage>
</organism>
<sequence length="462" mass="51551">MKREALSHIDVLIVGAGLGGLYAAIECYRQGHSPRVVESKHEVEGIGDFVGIGQSVTNQFQKWPGMAETYSSIIYRPAMTMYAYDGTFVGGPFHLSEESHYRPVPVSRPRLIGALYDYAISLGIPVLFGKRVIDYEESDEKGRACAITDKGERFEADVVVAADGIGSKVGRIIGGKEFKAISSGQSVYRVTYPTKLLQEDRFLAEQYVLRDGDPDYCEVYISRKGQVIILVAPDITTWLLTHEDKGQAEENWSTRLNASDVLKTLEETELEWDKKVTAVIKLTPPNTVVDYKITWRDPDPEWTSPGGRIVKIGDAAHSFIPNSSNGATQAMEDGLSLAACLRLAGKSNIALATRIHTKLRFERVSCAQKNGFKNREKWEKDSVDAAKNPYATAQSIGRWLSRHDPEQYVYDNWQACSNHVTRGTPFKNSNLPPGYEYEPWTMEGLLEMQKNGQVAVDPGEWD</sequence>
<dbReference type="PANTHER" id="PTHR13789">
    <property type="entry name" value="MONOOXYGENASE"/>
    <property type="match status" value="1"/>
</dbReference>
<name>A0AA38XJ37_9EURO</name>
<dbReference type="PRINTS" id="PR00420">
    <property type="entry name" value="RNGMNOXGNASE"/>
</dbReference>
<evidence type="ECO:0000256" key="3">
    <source>
        <dbReference type="ARBA" id="ARBA00022827"/>
    </source>
</evidence>
<evidence type="ECO:0000313" key="7">
    <source>
        <dbReference type="EMBL" id="KAJ9614354.1"/>
    </source>
</evidence>
<keyword evidence="2" id="KW-0285">Flavoprotein</keyword>